<dbReference type="AlphaFoldDB" id="A0A421AYN8"/>
<dbReference type="GO" id="GO:0003677">
    <property type="term" value="F:DNA binding"/>
    <property type="evidence" value="ECO:0007669"/>
    <property type="project" value="UniProtKB-KW"/>
</dbReference>
<dbReference type="PROSITE" id="PS50995">
    <property type="entry name" value="HTH_MARR_2"/>
    <property type="match status" value="1"/>
</dbReference>
<name>A0A421AYN8_9PSEU</name>
<protein>
    <submittedName>
        <fullName evidence="5">Transcriptional regulator</fullName>
    </submittedName>
</protein>
<keyword evidence="6" id="KW-1185">Reference proteome</keyword>
<accession>A0A421AYN8</accession>
<dbReference type="Pfam" id="PF01047">
    <property type="entry name" value="MarR"/>
    <property type="match status" value="1"/>
</dbReference>
<dbReference type="InterPro" id="IPR036390">
    <property type="entry name" value="WH_DNA-bd_sf"/>
</dbReference>
<gene>
    <name evidence="5" type="ORF">CLV68_5295</name>
</gene>
<feature type="domain" description="HTH marR-type" evidence="4">
    <location>
        <begin position="6"/>
        <end position="138"/>
    </location>
</feature>
<dbReference type="EMBL" id="RCDD01000005">
    <property type="protein sequence ID" value="RLK54904.1"/>
    <property type="molecule type" value="Genomic_DNA"/>
</dbReference>
<reference evidence="5 6" key="1">
    <citation type="submission" date="2018-10" db="EMBL/GenBank/DDBJ databases">
        <title>Genomic Encyclopedia of Archaeal and Bacterial Type Strains, Phase II (KMG-II): from individual species to whole genera.</title>
        <authorList>
            <person name="Goeker M."/>
        </authorList>
    </citation>
    <scope>NUCLEOTIDE SEQUENCE [LARGE SCALE GENOMIC DNA]</scope>
    <source>
        <strain evidence="5 6">DSM 45657</strain>
    </source>
</reference>
<dbReference type="InterPro" id="IPR000835">
    <property type="entry name" value="HTH_MarR-typ"/>
</dbReference>
<dbReference type="RefSeq" id="WP_121393563.1">
    <property type="nucleotide sequence ID" value="NZ_RCDD01000005.1"/>
</dbReference>
<dbReference type="SUPFAM" id="SSF46785">
    <property type="entry name" value="Winged helix' DNA-binding domain"/>
    <property type="match status" value="1"/>
</dbReference>
<dbReference type="OrthoDB" id="4462574at2"/>
<keyword evidence="1" id="KW-0805">Transcription regulation</keyword>
<dbReference type="GO" id="GO:0003700">
    <property type="term" value="F:DNA-binding transcription factor activity"/>
    <property type="evidence" value="ECO:0007669"/>
    <property type="project" value="InterPro"/>
</dbReference>
<evidence type="ECO:0000313" key="6">
    <source>
        <dbReference type="Proteomes" id="UP000282454"/>
    </source>
</evidence>
<evidence type="ECO:0000313" key="5">
    <source>
        <dbReference type="EMBL" id="RLK54904.1"/>
    </source>
</evidence>
<evidence type="ECO:0000259" key="4">
    <source>
        <dbReference type="PROSITE" id="PS50995"/>
    </source>
</evidence>
<dbReference type="PANTHER" id="PTHR42756">
    <property type="entry name" value="TRANSCRIPTIONAL REGULATOR, MARR"/>
    <property type="match status" value="1"/>
</dbReference>
<organism evidence="5 6">
    <name type="scientific">Actinokineospora cianjurensis</name>
    <dbReference type="NCBI Taxonomy" id="585224"/>
    <lineage>
        <taxon>Bacteria</taxon>
        <taxon>Bacillati</taxon>
        <taxon>Actinomycetota</taxon>
        <taxon>Actinomycetes</taxon>
        <taxon>Pseudonocardiales</taxon>
        <taxon>Pseudonocardiaceae</taxon>
        <taxon>Actinokineospora</taxon>
    </lineage>
</organism>
<dbReference type="Gene3D" id="1.10.10.10">
    <property type="entry name" value="Winged helix-like DNA-binding domain superfamily/Winged helix DNA-binding domain"/>
    <property type="match status" value="1"/>
</dbReference>
<evidence type="ECO:0000256" key="3">
    <source>
        <dbReference type="ARBA" id="ARBA00023163"/>
    </source>
</evidence>
<keyword evidence="3" id="KW-0804">Transcription</keyword>
<dbReference type="SMART" id="SM00347">
    <property type="entry name" value="HTH_MARR"/>
    <property type="match status" value="1"/>
</dbReference>
<dbReference type="Proteomes" id="UP000282454">
    <property type="component" value="Unassembled WGS sequence"/>
</dbReference>
<proteinExistence type="predicted"/>
<dbReference type="PRINTS" id="PR00598">
    <property type="entry name" value="HTHMARR"/>
</dbReference>
<keyword evidence="2" id="KW-0238">DNA-binding</keyword>
<sequence length="162" mass="17141">MHEVGHGPLGLFLAQTAKVVGRAMDEAMSAVGGSVPVWQVLLTVKTRDIGTQRELASAVGIQCATLTHHLNTMEDDGLLTRRRAPGNRRTHEVVLTQRGEELFTRLREVVSGFEGRLGDGLSAGETAVLVGLLGRLRANVSTAAVFPAAVSAVDMSAVDDSL</sequence>
<comment type="caution">
    <text evidence="5">The sequence shown here is derived from an EMBL/GenBank/DDBJ whole genome shotgun (WGS) entry which is preliminary data.</text>
</comment>
<evidence type="ECO:0000256" key="1">
    <source>
        <dbReference type="ARBA" id="ARBA00023015"/>
    </source>
</evidence>
<dbReference type="PANTHER" id="PTHR42756:SF1">
    <property type="entry name" value="TRANSCRIPTIONAL REPRESSOR OF EMRAB OPERON"/>
    <property type="match status" value="1"/>
</dbReference>
<dbReference type="InterPro" id="IPR036388">
    <property type="entry name" value="WH-like_DNA-bd_sf"/>
</dbReference>
<evidence type="ECO:0000256" key="2">
    <source>
        <dbReference type="ARBA" id="ARBA00023125"/>
    </source>
</evidence>